<organism evidence="2 3">
    <name type="scientific">Hibiscus sabdariffa</name>
    <name type="common">roselle</name>
    <dbReference type="NCBI Taxonomy" id="183260"/>
    <lineage>
        <taxon>Eukaryota</taxon>
        <taxon>Viridiplantae</taxon>
        <taxon>Streptophyta</taxon>
        <taxon>Embryophyta</taxon>
        <taxon>Tracheophyta</taxon>
        <taxon>Spermatophyta</taxon>
        <taxon>Magnoliopsida</taxon>
        <taxon>eudicotyledons</taxon>
        <taxon>Gunneridae</taxon>
        <taxon>Pentapetalae</taxon>
        <taxon>rosids</taxon>
        <taxon>malvids</taxon>
        <taxon>Malvales</taxon>
        <taxon>Malvaceae</taxon>
        <taxon>Malvoideae</taxon>
        <taxon>Hibiscus</taxon>
    </lineage>
</organism>
<evidence type="ECO:0000313" key="3">
    <source>
        <dbReference type="Proteomes" id="UP001472677"/>
    </source>
</evidence>
<proteinExistence type="predicted"/>
<dbReference type="Proteomes" id="UP001472677">
    <property type="component" value="Unassembled WGS sequence"/>
</dbReference>
<evidence type="ECO:0008006" key="4">
    <source>
        <dbReference type="Google" id="ProtNLM"/>
    </source>
</evidence>
<evidence type="ECO:0000256" key="1">
    <source>
        <dbReference type="SAM" id="MobiDB-lite"/>
    </source>
</evidence>
<reference evidence="2 3" key="1">
    <citation type="journal article" date="2024" name="G3 (Bethesda)">
        <title>Genome assembly of Hibiscus sabdariffa L. provides insights into metabolisms of medicinal natural products.</title>
        <authorList>
            <person name="Kim T."/>
        </authorList>
    </citation>
    <scope>NUCLEOTIDE SEQUENCE [LARGE SCALE GENOMIC DNA]</scope>
    <source>
        <strain evidence="2">TK-2024</strain>
        <tissue evidence="2">Old leaves</tissue>
    </source>
</reference>
<accession>A0ABR2ELF4</accession>
<comment type="caution">
    <text evidence="2">The sequence shown here is derived from an EMBL/GenBank/DDBJ whole genome shotgun (WGS) entry which is preliminary data.</text>
</comment>
<dbReference type="EMBL" id="JBBPBM010000013">
    <property type="protein sequence ID" value="KAK8562007.1"/>
    <property type="molecule type" value="Genomic_DNA"/>
</dbReference>
<evidence type="ECO:0000313" key="2">
    <source>
        <dbReference type="EMBL" id="KAK8562007.1"/>
    </source>
</evidence>
<gene>
    <name evidence="2" type="ORF">V6N12_049062</name>
</gene>
<name>A0ABR2ELF4_9ROSI</name>
<protein>
    <recommendedName>
        <fullName evidence="4">DUF4283 domain-containing protein</fullName>
    </recommendedName>
</protein>
<keyword evidence="3" id="KW-1185">Reference proteome</keyword>
<feature type="region of interest" description="Disordered" evidence="1">
    <location>
        <begin position="1"/>
        <end position="30"/>
    </location>
</feature>
<sequence>MSGVFDDGASLPRNSRKHRRLDDDPSDGGGTVDLAATAAGGILDQDRTVPKAFSYKESLMKTSLAIPSESEELIDEDDIVIEEGDIMRSDINGVISIDFSDRILSLVEKSLELTVVVKLLGRRIGYNTLHTKIYELWKPSQPIRLMDIENDYFLVSFRAHSDYK</sequence>